<name>A0A1F5RXS8_9BACT</name>
<gene>
    <name evidence="2" type="ORF">A3G56_02665</name>
</gene>
<keyword evidence="1" id="KW-1133">Transmembrane helix</keyword>
<keyword evidence="1" id="KW-0812">Transmembrane</keyword>
<accession>A0A1F5RXS8</accession>
<proteinExistence type="predicted"/>
<sequence>MHFIIGIIGMVVGALTVVYSEKIYNAFGPIPWFEKYLGTEGGSRLGYKIIGLLAFFIFMLVFLNLHQSFILWILSPIIRPMQGTIVN</sequence>
<keyword evidence="1" id="KW-0472">Membrane</keyword>
<feature type="transmembrane region" description="Helical" evidence="1">
    <location>
        <begin position="49"/>
        <end position="74"/>
    </location>
</feature>
<evidence type="ECO:0000313" key="2">
    <source>
        <dbReference type="EMBL" id="OGF19226.1"/>
    </source>
</evidence>
<protein>
    <submittedName>
        <fullName evidence="2">Uncharacterized protein</fullName>
    </submittedName>
</protein>
<dbReference type="EMBL" id="MFFX01000026">
    <property type="protein sequence ID" value="OGF19226.1"/>
    <property type="molecule type" value="Genomic_DNA"/>
</dbReference>
<dbReference type="Proteomes" id="UP000178682">
    <property type="component" value="Unassembled WGS sequence"/>
</dbReference>
<evidence type="ECO:0000256" key="1">
    <source>
        <dbReference type="SAM" id="Phobius"/>
    </source>
</evidence>
<evidence type="ECO:0000313" key="3">
    <source>
        <dbReference type="Proteomes" id="UP000178682"/>
    </source>
</evidence>
<organism evidence="2 3">
    <name type="scientific">Candidatus Falkowbacteria bacterium RIFCSPLOWO2_12_FULL_45_10</name>
    <dbReference type="NCBI Taxonomy" id="1797990"/>
    <lineage>
        <taxon>Bacteria</taxon>
        <taxon>Candidatus Falkowiibacteriota</taxon>
    </lineage>
</organism>
<dbReference type="AlphaFoldDB" id="A0A1F5RXS8"/>
<reference evidence="2 3" key="1">
    <citation type="journal article" date="2016" name="Nat. Commun.">
        <title>Thousands of microbial genomes shed light on interconnected biogeochemical processes in an aquifer system.</title>
        <authorList>
            <person name="Anantharaman K."/>
            <person name="Brown C.T."/>
            <person name="Hug L.A."/>
            <person name="Sharon I."/>
            <person name="Castelle C.J."/>
            <person name="Probst A.J."/>
            <person name="Thomas B.C."/>
            <person name="Singh A."/>
            <person name="Wilkins M.J."/>
            <person name="Karaoz U."/>
            <person name="Brodie E.L."/>
            <person name="Williams K.H."/>
            <person name="Hubbard S.S."/>
            <person name="Banfield J.F."/>
        </authorList>
    </citation>
    <scope>NUCLEOTIDE SEQUENCE [LARGE SCALE GENOMIC DNA]</scope>
</reference>
<comment type="caution">
    <text evidence="2">The sequence shown here is derived from an EMBL/GenBank/DDBJ whole genome shotgun (WGS) entry which is preliminary data.</text>
</comment>